<evidence type="ECO:0000256" key="3">
    <source>
        <dbReference type="ARBA" id="ARBA00022833"/>
    </source>
</evidence>
<name>A0A5N5TPS3_9CRUS</name>
<comment type="caution">
    <text evidence="5">The sequence shown here is derived from an EMBL/GenBank/DDBJ whole genome shotgun (WGS) entry which is preliminary data.</text>
</comment>
<evidence type="ECO:0000256" key="2">
    <source>
        <dbReference type="ARBA" id="ARBA00022801"/>
    </source>
</evidence>
<sequence>MYKDLLAENDDLNNEEDGRSKKSSYYESWMKTAFDKAQEALSKGEVPVGCVIVYNDEIIASGRNTVNETKNATRHAEINALDALFEYCNIKHLSYEDLLKDCSLYVTVEPCIMCIEALGNLKLGKLIFGCSNDRFGGCGSVVDRHLEYRYMEIVKDIQKEKAIELLKRFYKGENPNAPTCKKKTN</sequence>
<keyword evidence="2" id="KW-0378">Hydrolase</keyword>
<dbReference type="PANTHER" id="PTHR11079:SF149">
    <property type="entry name" value="TRNA-SPECIFIC ADENOSINE DEAMINASE 2"/>
    <property type="match status" value="1"/>
</dbReference>
<dbReference type="InterPro" id="IPR016193">
    <property type="entry name" value="Cytidine_deaminase-like"/>
</dbReference>
<evidence type="ECO:0000313" key="6">
    <source>
        <dbReference type="Proteomes" id="UP000326759"/>
    </source>
</evidence>
<gene>
    <name evidence="5" type="primary">adat2</name>
    <name evidence="5" type="ORF">Anas_02830</name>
</gene>
<dbReference type="AlphaFoldDB" id="A0A5N5TPS3"/>
<evidence type="ECO:0000259" key="4">
    <source>
        <dbReference type="PROSITE" id="PS51747"/>
    </source>
</evidence>
<dbReference type="EMBL" id="SEYY01000055">
    <property type="protein sequence ID" value="KAB7508122.1"/>
    <property type="molecule type" value="Genomic_DNA"/>
</dbReference>
<keyword evidence="6" id="KW-1185">Reference proteome</keyword>
<keyword evidence="1" id="KW-0479">Metal-binding</keyword>
<dbReference type="Gene3D" id="3.40.140.10">
    <property type="entry name" value="Cytidine Deaminase, domain 2"/>
    <property type="match status" value="1"/>
</dbReference>
<dbReference type="GO" id="GO:0008270">
    <property type="term" value="F:zinc ion binding"/>
    <property type="evidence" value="ECO:0007669"/>
    <property type="project" value="InterPro"/>
</dbReference>
<dbReference type="PROSITE" id="PS51747">
    <property type="entry name" value="CYT_DCMP_DEAMINASES_2"/>
    <property type="match status" value="1"/>
</dbReference>
<dbReference type="InterPro" id="IPR002125">
    <property type="entry name" value="CMP_dCMP_dom"/>
</dbReference>
<dbReference type="GO" id="GO:0052717">
    <property type="term" value="F:tRNA-specific adenosine-34 deaminase activity"/>
    <property type="evidence" value="ECO:0007669"/>
    <property type="project" value="UniProtKB-EC"/>
</dbReference>
<organism evidence="5 6">
    <name type="scientific">Armadillidium nasatum</name>
    <dbReference type="NCBI Taxonomy" id="96803"/>
    <lineage>
        <taxon>Eukaryota</taxon>
        <taxon>Metazoa</taxon>
        <taxon>Ecdysozoa</taxon>
        <taxon>Arthropoda</taxon>
        <taxon>Crustacea</taxon>
        <taxon>Multicrustacea</taxon>
        <taxon>Malacostraca</taxon>
        <taxon>Eumalacostraca</taxon>
        <taxon>Peracarida</taxon>
        <taxon>Isopoda</taxon>
        <taxon>Oniscidea</taxon>
        <taxon>Crinocheta</taxon>
        <taxon>Armadillidiidae</taxon>
        <taxon>Armadillidium</taxon>
    </lineage>
</organism>
<keyword evidence="3" id="KW-0862">Zinc</keyword>
<proteinExistence type="predicted"/>
<dbReference type="CDD" id="cd01285">
    <property type="entry name" value="nucleoside_deaminase"/>
    <property type="match status" value="1"/>
</dbReference>
<dbReference type="GO" id="GO:0005737">
    <property type="term" value="C:cytoplasm"/>
    <property type="evidence" value="ECO:0007669"/>
    <property type="project" value="TreeGrafter"/>
</dbReference>
<evidence type="ECO:0000313" key="5">
    <source>
        <dbReference type="EMBL" id="KAB7508122.1"/>
    </source>
</evidence>
<dbReference type="PANTHER" id="PTHR11079">
    <property type="entry name" value="CYTOSINE DEAMINASE FAMILY MEMBER"/>
    <property type="match status" value="1"/>
</dbReference>
<reference evidence="5 6" key="1">
    <citation type="journal article" date="2019" name="PLoS Biol.">
        <title>Sex chromosomes control vertical transmission of feminizing Wolbachia symbionts in an isopod.</title>
        <authorList>
            <person name="Becking T."/>
            <person name="Chebbi M.A."/>
            <person name="Giraud I."/>
            <person name="Moumen B."/>
            <person name="Laverre T."/>
            <person name="Caubet Y."/>
            <person name="Peccoud J."/>
            <person name="Gilbert C."/>
            <person name="Cordaux R."/>
        </authorList>
    </citation>
    <scope>NUCLEOTIDE SEQUENCE [LARGE SCALE GENOMIC DNA]</scope>
    <source>
        <strain evidence="5">ANa2</strain>
        <tissue evidence="5">Whole body excluding digestive tract and cuticle</tissue>
    </source>
</reference>
<dbReference type="Pfam" id="PF00383">
    <property type="entry name" value="dCMP_cyt_deam_1"/>
    <property type="match status" value="1"/>
</dbReference>
<dbReference type="SUPFAM" id="SSF53927">
    <property type="entry name" value="Cytidine deaminase-like"/>
    <property type="match status" value="1"/>
</dbReference>
<dbReference type="Proteomes" id="UP000326759">
    <property type="component" value="Unassembled WGS sequence"/>
</dbReference>
<dbReference type="OrthoDB" id="408702at2759"/>
<feature type="domain" description="CMP/dCMP-type deaminase" evidence="4">
    <location>
        <begin position="24"/>
        <end position="140"/>
    </location>
</feature>
<accession>A0A5N5TPS3</accession>
<dbReference type="InterPro" id="IPR016192">
    <property type="entry name" value="APOBEC/CMP_deaminase_Zn-bd"/>
</dbReference>
<dbReference type="PROSITE" id="PS00903">
    <property type="entry name" value="CYT_DCMP_DEAMINASES_1"/>
    <property type="match status" value="1"/>
</dbReference>
<dbReference type="GO" id="GO:0005634">
    <property type="term" value="C:nucleus"/>
    <property type="evidence" value="ECO:0007669"/>
    <property type="project" value="TreeGrafter"/>
</dbReference>
<dbReference type="GO" id="GO:0002100">
    <property type="term" value="P:tRNA wobble adenosine to inosine editing"/>
    <property type="evidence" value="ECO:0007669"/>
    <property type="project" value="InterPro"/>
</dbReference>
<evidence type="ECO:0000256" key="1">
    <source>
        <dbReference type="ARBA" id="ARBA00022723"/>
    </source>
</evidence>
<protein>
    <submittedName>
        <fullName evidence="5">tRNA-specific adenosine deaminase 2</fullName>
    </submittedName>
</protein>